<organism evidence="1">
    <name type="scientific">invertebrate metagenome</name>
    <dbReference type="NCBI Taxonomy" id="1711999"/>
    <lineage>
        <taxon>unclassified sequences</taxon>
        <taxon>metagenomes</taxon>
        <taxon>organismal metagenomes</taxon>
    </lineage>
</organism>
<dbReference type="AlphaFoldDB" id="A0A2H9TA19"/>
<dbReference type="PROSITE" id="PS51257">
    <property type="entry name" value="PROKAR_LIPOPROTEIN"/>
    <property type="match status" value="1"/>
</dbReference>
<gene>
    <name evidence="1" type="ORF">CI610_00983</name>
</gene>
<name>A0A2H9TA19_9ZZZZ</name>
<evidence type="ECO:0000313" key="1">
    <source>
        <dbReference type="EMBL" id="PJE80044.1"/>
    </source>
</evidence>
<accession>A0A2H9TA19</accession>
<dbReference type="EMBL" id="NSIT01000035">
    <property type="protein sequence ID" value="PJE80044.1"/>
    <property type="molecule type" value="Genomic_DNA"/>
</dbReference>
<protein>
    <submittedName>
        <fullName evidence="1">Uncharacterized protein</fullName>
    </submittedName>
</protein>
<proteinExistence type="predicted"/>
<sequence length="280" mass="32462">MKLSGKHVQRHYFNPRYKIVACVILASTSCFINASQVIFSGIIINPNQGWICTINKDTLEENRTAIGNGFCRPDKHITINDTKIEITIDNFIHTWEIINNGVILHQPLQYNPAKCPKSCTPIQLFPCVQHHDVPHFYQTKLDKDVKPKDPSNQKLTQYYDKKKINQTTYDIVYNCVGQIKNIKNWQEKASFYIAIAGNNYEEDTVREWSEDLFDQLIQANAISESQPSSTIFRHVILNLWRLQHPPPIPIMPEKLLKNQTMQLNVQYQLYTVGSYTQPIQ</sequence>
<reference evidence="1" key="1">
    <citation type="journal article" date="2017" name="Appl. Environ. Microbiol.">
        <title>Molecular characterization of an Endozoicomonas-like organism causing infection in king scallop Pecten maximus L.</title>
        <authorList>
            <person name="Cano I."/>
            <person name="van Aerle R."/>
            <person name="Ross S."/>
            <person name="Verner-Jeffreys D.W."/>
            <person name="Paley R.K."/>
            <person name="Rimmer G."/>
            <person name="Ryder D."/>
            <person name="Hooper P."/>
            <person name="Stone D."/>
            <person name="Feist S.W."/>
        </authorList>
    </citation>
    <scope>NUCLEOTIDE SEQUENCE</scope>
</reference>
<comment type="caution">
    <text evidence="1">The sequence shown here is derived from an EMBL/GenBank/DDBJ whole genome shotgun (WGS) entry which is preliminary data.</text>
</comment>